<evidence type="ECO:0000256" key="2">
    <source>
        <dbReference type="SAM" id="SignalP"/>
    </source>
</evidence>
<evidence type="ECO:0000256" key="1">
    <source>
        <dbReference type="SAM" id="MobiDB-lite"/>
    </source>
</evidence>
<evidence type="ECO:0000313" key="4">
    <source>
        <dbReference type="Proteomes" id="UP000276301"/>
    </source>
</evidence>
<dbReference type="RefSeq" id="WP_121586913.1">
    <property type="nucleotide sequence ID" value="NZ_RCHT01000012.1"/>
</dbReference>
<name>A0A498CMH5_9FIRM</name>
<comment type="caution">
    <text evidence="3">The sequence shown here is derived from an EMBL/GenBank/DDBJ whole genome shotgun (WGS) entry which is preliminary data.</text>
</comment>
<proteinExistence type="predicted"/>
<keyword evidence="2" id="KW-0732">Signal</keyword>
<feature type="signal peptide" evidence="2">
    <location>
        <begin position="1"/>
        <end position="25"/>
    </location>
</feature>
<accession>A0A498CMH5</accession>
<feature type="chain" id="PRO_5019837213" description="Lipoprotein" evidence="2">
    <location>
        <begin position="26"/>
        <end position="461"/>
    </location>
</feature>
<protein>
    <recommendedName>
        <fullName evidence="5">Lipoprotein</fullName>
    </recommendedName>
</protein>
<reference evidence="3 4" key="1">
    <citation type="submission" date="2018-10" db="EMBL/GenBank/DDBJ databases">
        <title>Anaerotruncus faecis sp. nov., isolated from human feces.</title>
        <authorList>
            <person name="Wang Y.-J."/>
        </authorList>
    </citation>
    <scope>NUCLEOTIDE SEQUENCE [LARGE SCALE GENOMIC DNA]</scope>
    <source>
        <strain evidence="3 4">22A2-44</strain>
    </source>
</reference>
<organism evidence="3 4">
    <name type="scientific">Anaerotruncus massiliensis</name>
    <name type="common">ex Liu et al. 2021</name>
    <dbReference type="NCBI Taxonomy" id="2321404"/>
    <lineage>
        <taxon>Bacteria</taxon>
        <taxon>Bacillati</taxon>
        <taxon>Bacillota</taxon>
        <taxon>Clostridia</taxon>
        <taxon>Eubacteriales</taxon>
        <taxon>Oscillospiraceae</taxon>
        <taxon>Anaerotruncus</taxon>
    </lineage>
</organism>
<dbReference type="AlphaFoldDB" id="A0A498CMH5"/>
<sequence>MKKMKIRLLALAAALALLLPGCAPRGGETPPAPPSSPEEPPALSGPGAEEPAEPVYYDADFYARPAWNAAGTGTAIKNGAALTWVGLDNEVLRTAAFGDPAAGPGLSPEDITLTIGEGWVLRTVPGTRAALREGKWTLLNAALYDLDGTLLRAFPDASPEEVEAATGDYEKQSAYVNAYPLGRGHIALETGAMLLLYDIAADALSLVDDYRDVRWQGFTVYDAGAYGIYQCWPFGESLYYMASVDPPPGEPRRVLYRLDTAGERELLCDDTGFFRYKPVEGGLYGFREWNNGIFTDEGYEWGIEAWFLPDGGEWRLVAKDNTASGDALPLDASHYDYIWMDKRDGEAWPSFRRHDLATGEEISFSPRDYDGRKLYDGGYGFGLYCTRAVEGGVQFVYAVSDVAETADGDLMEKRECWLYDTREDAPRRLDRLDGASIWGINPQGTHAIEGGGPPWRVVPLE</sequence>
<feature type="compositionally biased region" description="Pro residues" evidence="1">
    <location>
        <begin position="30"/>
        <end position="40"/>
    </location>
</feature>
<feature type="region of interest" description="Disordered" evidence="1">
    <location>
        <begin position="25"/>
        <end position="50"/>
    </location>
</feature>
<gene>
    <name evidence="3" type="ORF">D4A47_08125</name>
</gene>
<dbReference type="Proteomes" id="UP000276301">
    <property type="component" value="Unassembled WGS sequence"/>
</dbReference>
<keyword evidence="4" id="KW-1185">Reference proteome</keyword>
<evidence type="ECO:0008006" key="5">
    <source>
        <dbReference type="Google" id="ProtNLM"/>
    </source>
</evidence>
<evidence type="ECO:0000313" key="3">
    <source>
        <dbReference type="EMBL" id="RLL10850.1"/>
    </source>
</evidence>
<dbReference type="EMBL" id="RCHT01000012">
    <property type="protein sequence ID" value="RLL10850.1"/>
    <property type="molecule type" value="Genomic_DNA"/>
</dbReference>